<proteinExistence type="predicted"/>
<reference evidence="2" key="1">
    <citation type="submission" date="2025-08" db="UniProtKB">
        <authorList>
            <consortium name="RefSeq"/>
        </authorList>
    </citation>
    <scope>IDENTIFICATION</scope>
    <source>
        <tissue evidence="2">Whole body</tissue>
    </source>
</reference>
<evidence type="ECO:0000313" key="1">
    <source>
        <dbReference type="Proteomes" id="UP000694846"/>
    </source>
</evidence>
<organism evidence="1 2">
    <name type="scientific">Sipha flava</name>
    <name type="common">yellow sugarcane aphid</name>
    <dbReference type="NCBI Taxonomy" id="143950"/>
    <lineage>
        <taxon>Eukaryota</taxon>
        <taxon>Metazoa</taxon>
        <taxon>Ecdysozoa</taxon>
        <taxon>Arthropoda</taxon>
        <taxon>Hexapoda</taxon>
        <taxon>Insecta</taxon>
        <taxon>Pterygota</taxon>
        <taxon>Neoptera</taxon>
        <taxon>Paraneoptera</taxon>
        <taxon>Hemiptera</taxon>
        <taxon>Sternorrhyncha</taxon>
        <taxon>Aphidomorpha</taxon>
        <taxon>Aphidoidea</taxon>
        <taxon>Aphididae</taxon>
        <taxon>Sipha</taxon>
    </lineage>
</organism>
<gene>
    <name evidence="2" type="primary">LOC112692169</name>
</gene>
<dbReference type="PANTHER" id="PTHR33332">
    <property type="entry name" value="REVERSE TRANSCRIPTASE DOMAIN-CONTAINING PROTEIN"/>
    <property type="match status" value="1"/>
</dbReference>
<dbReference type="GeneID" id="112692169"/>
<keyword evidence="1" id="KW-1185">Reference proteome</keyword>
<name>A0A8B8GIW1_9HEMI</name>
<accession>A0A8B8GIW1</accession>
<dbReference type="OrthoDB" id="6608235at2759"/>
<dbReference type="AlphaFoldDB" id="A0A8B8GIW1"/>
<dbReference type="RefSeq" id="XP_025422526.1">
    <property type="nucleotide sequence ID" value="XM_025566741.1"/>
</dbReference>
<protein>
    <submittedName>
        <fullName evidence="2">Uncharacterized protein LOC112692169</fullName>
    </submittedName>
</protein>
<dbReference type="Proteomes" id="UP000694846">
    <property type="component" value="Unplaced"/>
</dbReference>
<sequence>MGLSLNIRKCRSMSFYRSCSPINFDYNINGHNLQKIGSTVKDLDIVFDIKLKFYPHIESSSSKALKILGYVKRVCIQFKLITLIKLLYCALVRSVLEYGSVLFDPHVISHSYILERVQRKFLNFAGHILKIPHQPHDYSPVHSSLQLSSLADKRIQANSTFLTKLLSGKIDSPDLLSGIHFKILSVDTRFNHPFYIPVCKTNYAANDPLIRIMRIANTDPSHSLI</sequence>
<evidence type="ECO:0000313" key="2">
    <source>
        <dbReference type="RefSeq" id="XP_025422526.1"/>
    </source>
</evidence>